<dbReference type="Proteomes" id="UP001151760">
    <property type="component" value="Unassembled WGS sequence"/>
</dbReference>
<comment type="caution">
    <text evidence="2">The sequence shown here is derived from an EMBL/GenBank/DDBJ whole genome shotgun (WGS) entry which is preliminary data.</text>
</comment>
<dbReference type="SUPFAM" id="SSF51069">
    <property type="entry name" value="Carbonic anhydrase"/>
    <property type="match status" value="1"/>
</dbReference>
<organism evidence="2 3">
    <name type="scientific">Tanacetum coccineum</name>
    <dbReference type="NCBI Taxonomy" id="301880"/>
    <lineage>
        <taxon>Eukaryota</taxon>
        <taxon>Viridiplantae</taxon>
        <taxon>Streptophyta</taxon>
        <taxon>Embryophyta</taxon>
        <taxon>Tracheophyta</taxon>
        <taxon>Spermatophyta</taxon>
        <taxon>Magnoliopsida</taxon>
        <taxon>eudicotyledons</taxon>
        <taxon>Gunneridae</taxon>
        <taxon>Pentapetalae</taxon>
        <taxon>asterids</taxon>
        <taxon>campanulids</taxon>
        <taxon>Asterales</taxon>
        <taxon>Asteraceae</taxon>
        <taxon>Asteroideae</taxon>
        <taxon>Anthemideae</taxon>
        <taxon>Anthemidinae</taxon>
        <taxon>Tanacetum</taxon>
    </lineage>
</organism>
<dbReference type="GO" id="GO:0003964">
    <property type="term" value="F:RNA-directed DNA polymerase activity"/>
    <property type="evidence" value="ECO:0007669"/>
    <property type="project" value="UniProtKB-KW"/>
</dbReference>
<accession>A0ABQ5H4T0</accession>
<evidence type="ECO:0000259" key="1">
    <source>
        <dbReference type="PROSITE" id="PS50878"/>
    </source>
</evidence>
<evidence type="ECO:0000313" key="2">
    <source>
        <dbReference type="EMBL" id="GJT82207.1"/>
    </source>
</evidence>
<keyword evidence="2" id="KW-0695">RNA-directed DNA polymerase</keyword>
<dbReference type="PANTHER" id="PTHR33116:SF77">
    <property type="entry name" value="RNA-DIRECTED DNA POLYMERASE"/>
    <property type="match status" value="1"/>
</dbReference>
<dbReference type="PANTHER" id="PTHR33116">
    <property type="entry name" value="REVERSE TRANSCRIPTASE ZINC-BINDING DOMAIN-CONTAINING PROTEIN-RELATED-RELATED"/>
    <property type="match status" value="1"/>
</dbReference>
<dbReference type="EMBL" id="BQNB010019146">
    <property type="protein sequence ID" value="GJT82207.1"/>
    <property type="molecule type" value="Genomic_DNA"/>
</dbReference>
<reference evidence="2" key="2">
    <citation type="submission" date="2022-01" db="EMBL/GenBank/DDBJ databases">
        <authorList>
            <person name="Yamashiro T."/>
            <person name="Shiraishi A."/>
            <person name="Satake H."/>
            <person name="Nakayama K."/>
        </authorList>
    </citation>
    <scope>NUCLEOTIDE SEQUENCE</scope>
</reference>
<reference evidence="2" key="1">
    <citation type="journal article" date="2022" name="Int. J. Mol. Sci.">
        <title>Draft Genome of Tanacetum Coccineum: Genomic Comparison of Closely Related Tanacetum-Family Plants.</title>
        <authorList>
            <person name="Yamashiro T."/>
            <person name="Shiraishi A."/>
            <person name="Nakayama K."/>
            <person name="Satake H."/>
        </authorList>
    </citation>
    <scope>NUCLEOTIDE SEQUENCE</scope>
</reference>
<evidence type="ECO:0000313" key="3">
    <source>
        <dbReference type="Proteomes" id="UP001151760"/>
    </source>
</evidence>
<dbReference type="Pfam" id="PF00194">
    <property type="entry name" value="Carb_anhydrase"/>
    <property type="match status" value="1"/>
</dbReference>
<dbReference type="InterPro" id="IPR000477">
    <property type="entry name" value="RT_dom"/>
</dbReference>
<name>A0ABQ5H4T0_9ASTR</name>
<feature type="domain" description="Reverse transcriptase" evidence="1">
    <location>
        <begin position="1"/>
        <end position="149"/>
    </location>
</feature>
<dbReference type="InterPro" id="IPR001148">
    <property type="entry name" value="CA_dom"/>
</dbReference>
<sequence length="724" mass="82003">MASCLSFASISILINGSPTKEFKLERGLRQGDPLSPFLFLIVAEALQVTILEACNKGFYNGVFLTDCDLNISLLQYVDDTLFFRKWSRGNALNLIRILKCFELASRLKVNIMKSRIMGVGVSYNDVARMASSLGCTHDTLLFSYLGLSVGKRMRSWDGWNGIINRFRDRLSSWKANSLSIGGCLTLVKSVLGSLPIYYLLLFKAPLTIINLLESIRSRFFWGFKEARRVNNGVATSFWHDPWCGSGQLLCDRFPRLYALEIDKECKVSNRWHCTNNEWCRNWSWGIPPRGRAINDLHSLILILEGLQLDSNDSDNWVWAGDVSGKFKVNSIVKSLENIILGDSARGVNIPSSCCPLCGSEVEEIEHCTIRCPRVVAIRMKVKYSKEQDNPTNCVIVRNELKMRKLKTGGCRRRLFKMINELNIREFVPFVSATRKKSHLTNIGKEAKILGFSRIWVGYRILSPVRLKLSTMWKLGIRANVKVSLDQESKSPVLSQGVHESVHENQLTHRRRTLDECTETGGTKPLPFYRSIRARNAKSGSVHLEEWRAIVDGLLDVVVTNTGTICQFAMKRYTCVSLLPVVGDTKGRMLSNFNCQNLDGRPFAVNAVMGKRLLMATRKFAVNISSVTDQKVEHGHSGIIDPREIQMSSRRYYRYIGSLTVPPCTEQVIRTVSKDQVKLLRDAVHDGKSTVTALLQRFYDPQESEVSIDGVKIEKPQLKWLRSQD</sequence>
<proteinExistence type="predicted"/>
<dbReference type="Pfam" id="PF00078">
    <property type="entry name" value="RVT_1"/>
    <property type="match status" value="1"/>
</dbReference>
<keyword evidence="2" id="KW-0548">Nucleotidyltransferase</keyword>
<keyword evidence="2" id="KW-0808">Transferase</keyword>
<keyword evidence="3" id="KW-1185">Reference proteome</keyword>
<dbReference type="PROSITE" id="PS50878">
    <property type="entry name" value="RT_POL"/>
    <property type="match status" value="1"/>
</dbReference>
<dbReference type="InterPro" id="IPR036398">
    <property type="entry name" value="CA_dom_sf"/>
</dbReference>
<dbReference type="Gene3D" id="3.10.200.10">
    <property type="entry name" value="Alpha carbonic anhydrase"/>
    <property type="match status" value="1"/>
</dbReference>
<protein>
    <submittedName>
        <fullName evidence="2">Reverse transcriptase domain, reverse transcriptase zinc-binding domain protein</fullName>
    </submittedName>
</protein>
<gene>
    <name evidence="2" type="ORF">Tco_1056549</name>
</gene>